<dbReference type="GO" id="GO:0005886">
    <property type="term" value="C:plasma membrane"/>
    <property type="evidence" value="ECO:0007669"/>
    <property type="project" value="UniProtKB-SubCell"/>
</dbReference>
<evidence type="ECO:0000256" key="6">
    <source>
        <dbReference type="SAM" id="Phobius"/>
    </source>
</evidence>
<comment type="caution">
    <text evidence="7">The sequence shown here is derived from an EMBL/GenBank/DDBJ whole genome shotgun (WGS) entry which is preliminary data.</text>
</comment>
<proteinExistence type="predicted"/>
<feature type="transmembrane region" description="Helical" evidence="6">
    <location>
        <begin position="346"/>
        <end position="366"/>
    </location>
</feature>
<dbReference type="Pfam" id="PF01943">
    <property type="entry name" value="Polysacc_synt"/>
    <property type="match status" value="1"/>
</dbReference>
<keyword evidence="5 6" id="KW-0472">Membrane</keyword>
<feature type="transmembrane region" description="Helical" evidence="6">
    <location>
        <begin position="263"/>
        <end position="286"/>
    </location>
</feature>
<feature type="transmembrane region" description="Helical" evidence="6">
    <location>
        <begin position="434"/>
        <end position="457"/>
    </location>
</feature>
<reference evidence="7 8" key="1">
    <citation type="journal article" date="2016" name="Front. Microbiol.">
        <title>Single-Cell (Meta-)Genomics of a Dimorphic Candidatus Thiomargarita nelsonii Reveals Genomic Plasticity.</title>
        <authorList>
            <person name="Flood B.E."/>
            <person name="Fliss P."/>
            <person name="Jones D.S."/>
            <person name="Dick G.J."/>
            <person name="Jain S."/>
            <person name="Kaster A.K."/>
            <person name="Winkel M."/>
            <person name="Mussmann M."/>
            <person name="Bailey J."/>
        </authorList>
    </citation>
    <scope>NUCLEOTIDE SEQUENCE [LARGE SCALE GENOMIC DNA]</scope>
    <source>
        <strain evidence="7">Hydrate Ridge</strain>
    </source>
</reference>
<feature type="transmembrane region" description="Helical" evidence="6">
    <location>
        <begin position="35"/>
        <end position="53"/>
    </location>
</feature>
<accession>A0A0A6PCI5</accession>
<dbReference type="InterPro" id="IPR050833">
    <property type="entry name" value="Poly_Biosynth_Transport"/>
</dbReference>
<feature type="transmembrane region" description="Helical" evidence="6">
    <location>
        <begin position="182"/>
        <end position="204"/>
    </location>
</feature>
<name>A0A0A6PCI5_9GAMM</name>
<evidence type="ECO:0000313" key="8">
    <source>
        <dbReference type="Proteomes" id="UP000030428"/>
    </source>
</evidence>
<evidence type="ECO:0000256" key="3">
    <source>
        <dbReference type="ARBA" id="ARBA00022692"/>
    </source>
</evidence>
<gene>
    <name evidence="7" type="ORF">PN36_16415</name>
</gene>
<feature type="transmembrane region" description="Helical" evidence="6">
    <location>
        <begin position="128"/>
        <end position="145"/>
    </location>
</feature>
<feature type="transmembrane region" description="Helical" evidence="6">
    <location>
        <begin position="307"/>
        <end position="326"/>
    </location>
</feature>
<feature type="transmembrane region" description="Helical" evidence="6">
    <location>
        <begin position="373"/>
        <end position="398"/>
    </location>
</feature>
<dbReference type="PANTHER" id="PTHR30250">
    <property type="entry name" value="PST FAMILY PREDICTED COLANIC ACID TRANSPORTER"/>
    <property type="match status" value="1"/>
</dbReference>
<feature type="transmembrane region" description="Helical" evidence="6">
    <location>
        <begin position="225"/>
        <end position="243"/>
    </location>
</feature>
<protein>
    <submittedName>
        <fullName evidence="7">Polysaccharide biosynthesis protein</fullName>
    </submittedName>
</protein>
<feature type="transmembrane region" description="Helical" evidence="6">
    <location>
        <begin position="152"/>
        <end position="176"/>
    </location>
</feature>
<comment type="subcellular location">
    <subcellularLocation>
        <location evidence="1">Cell membrane</location>
        <topology evidence="1">Multi-pass membrane protein</topology>
    </subcellularLocation>
</comment>
<dbReference type="AlphaFoldDB" id="A0A0A6PCI5"/>
<keyword evidence="8" id="KW-1185">Reference proteome</keyword>
<evidence type="ECO:0000256" key="5">
    <source>
        <dbReference type="ARBA" id="ARBA00023136"/>
    </source>
</evidence>
<keyword evidence="4 6" id="KW-1133">Transmembrane helix</keyword>
<dbReference type="Proteomes" id="UP000030428">
    <property type="component" value="Unassembled WGS sequence"/>
</dbReference>
<sequence length="510" mass="57371">MSLKNNIIASYISQFYTTLIGILILPLYIKYMGAEAYGLVGFFAMLQVWFQLLDMGLSPTISRETARYCGGATDALSLRRLLRTLEGIFLVIALLGAVVIIASAYLIATDWLKVETLPIAEVIDSIRLIGVIIALRWISSLYRGVITGFEQLVWLGGFNVIIATIRFVLVIPYFIWVDTSPVAFFSYQLGAAIIESLILILKSYQLLPKVKVGQYIPWQWKPLKNVLKFSLSIAFTSSVWVLVTQTDKLMLSKLLPLKEYGYFTLAVLAASGILMISGPISSALLPRLTKLNAENDEVGFIRLYRQATQFVTIIAIPASLVLALFSKQVLWVWTGDIDIVNSVTPILTLYALGNGILAFGAFPYYLQYAKGDLTLHLIGSALFVAFLIPSLILATFHYGMMGAGYAWLISNVIYFLFWVPIVHRKFVKGLHYRWLFKDIGGIALIGGIVSFLFYQLTSWPENRIFNMAIIASISFCMLILSMMGSKWARNRFLTRLKNRKVRIFQCLRKT</sequence>
<dbReference type="PANTHER" id="PTHR30250:SF26">
    <property type="entry name" value="PSMA PROTEIN"/>
    <property type="match status" value="1"/>
</dbReference>
<evidence type="ECO:0000256" key="2">
    <source>
        <dbReference type="ARBA" id="ARBA00022475"/>
    </source>
</evidence>
<keyword evidence="3 6" id="KW-0812">Transmembrane</keyword>
<evidence type="ECO:0000256" key="4">
    <source>
        <dbReference type="ARBA" id="ARBA00022989"/>
    </source>
</evidence>
<evidence type="ECO:0000313" key="7">
    <source>
        <dbReference type="EMBL" id="KHD11755.1"/>
    </source>
</evidence>
<feature type="transmembrane region" description="Helical" evidence="6">
    <location>
        <begin position="7"/>
        <end position="29"/>
    </location>
</feature>
<keyword evidence="2" id="KW-1003">Cell membrane</keyword>
<evidence type="ECO:0000256" key="1">
    <source>
        <dbReference type="ARBA" id="ARBA00004651"/>
    </source>
</evidence>
<dbReference type="InterPro" id="IPR002797">
    <property type="entry name" value="Polysacc_synth"/>
</dbReference>
<feature type="transmembrane region" description="Helical" evidence="6">
    <location>
        <begin position="463"/>
        <end position="483"/>
    </location>
</feature>
<feature type="transmembrane region" description="Helical" evidence="6">
    <location>
        <begin position="404"/>
        <end position="422"/>
    </location>
</feature>
<organism evidence="7 8">
    <name type="scientific">Candidatus Thiomargarita nelsonii</name>
    <dbReference type="NCBI Taxonomy" id="1003181"/>
    <lineage>
        <taxon>Bacteria</taxon>
        <taxon>Pseudomonadati</taxon>
        <taxon>Pseudomonadota</taxon>
        <taxon>Gammaproteobacteria</taxon>
        <taxon>Thiotrichales</taxon>
        <taxon>Thiotrichaceae</taxon>
        <taxon>Thiomargarita</taxon>
    </lineage>
</organism>
<dbReference type="EMBL" id="JSZA02000061">
    <property type="protein sequence ID" value="KHD11755.1"/>
    <property type="molecule type" value="Genomic_DNA"/>
</dbReference>
<feature type="transmembrane region" description="Helical" evidence="6">
    <location>
        <begin position="87"/>
        <end position="108"/>
    </location>
</feature>